<keyword evidence="2" id="KW-0560">Oxidoreductase</keyword>
<proteinExistence type="predicted"/>
<dbReference type="STRING" id="1818881.A3196_03645"/>
<protein>
    <submittedName>
        <fullName evidence="2">Peroxidase</fullName>
    </submittedName>
</protein>
<dbReference type="RefSeq" id="WP_069003298.1">
    <property type="nucleotide sequence ID" value="NZ_LVJW01000006.1"/>
</dbReference>
<comment type="caution">
    <text evidence="2">The sequence shown here is derived from an EMBL/GenBank/DDBJ whole genome shotgun (WGS) entry which is preliminary data.</text>
</comment>
<dbReference type="Proteomes" id="UP000094849">
    <property type="component" value="Unassembled WGS sequence"/>
</dbReference>
<dbReference type="Pfam" id="PF02627">
    <property type="entry name" value="CMD"/>
    <property type="match status" value="1"/>
</dbReference>
<dbReference type="PANTHER" id="PTHR35446">
    <property type="entry name" value="SI:CH211-175M2.5"/>
    <property type="match status" value="1"/>
</dbReference>
<keyword evidence="3" id="KW-1185">Reference proteome</keyword>
<keyword evidence="2" id="KW-0575">Peroxidase</keyword>
<organism evidence="2 3">
    <name type="scientific">Candidatus Thiodiazotropha endoloripes</name>
    <dbReference type="NCBI Taxonomy" id="1818881"/>
    <lineage>
        <taxon>Bacteria</taxon>
        <taxon>Pseudomonadati</taxon>
        <taxon>Pseudomonadota</taxon>
        <taxon>Gammaproteobacteria</taxon>
        <taxon>Chromatiales</taxon>
        <taxon>Sedimenticolaceae</taxon>
        <taxon>Candidatus Thiodiazotropha</taxon>
    </lineage>
</organism>
<name>A0A1E2UMH6_9GAMM</name>
<dbReference type="PANTHER" id="PTHR35446:SF2">
    <property type="entry name" value="CARBOXYMUCONOLACTONE DECARBOXYLASE-LIKE DOMAIN-CONTAINING PROTEIN"/>
    <property type="match status" value="1"/>
</dbReference>
<evidence type="ECO:0000259" key="1">
    <source>
        <dbReference type="Pfam" id="PF02627"/>
    </source>
</evidence>
<dbReference type="GO" id="GO:0051920">
    <property type="term" value="F:peroxiredoxin activity"/>
    <property type="evidence" value="ECO:0007669"/>
    <property type="project" value="InterPro"/>
</dbReference>
<gene>
    <name evidence="2" type="ORF">A3196_03645</name>
</gene>
<evidence type="ECO:0000313" key="2">
    <source>
        <dbReference type="EMBL" id="ODB95930.1"/>
    </source>
</evidence>
<dbReference type="SUPFAM" id="SSF69118">
    <property type="entry name" value="AhpD-like"/>
    <property type="match status" value="1"/>
</dbReference>
<dbReference type="OrthoDB" id="9801997at2"/>
<feature type="domain" description="Carboxymuconolactone decarboxylase-like" evidence="1">
    <location>
        <begin position="40"/>
        <end position="122"/>
    </location>
</feature>
<accession>A0A1E2UMH6</accession>
<sequence>MSRLTPLPIDQHEALAERFAFFEQTLGFVPNSLLTMQRKPKLVDAFIQFSAAVYDPDGEVDLGFKRLVAHVASSAAGCQYCKAHTAVSAKRHGIPVEKLEDVWNYRDSPHYTEAERVALDFALAAASQPNDVTDELFALLRTYWSEDAVVEMLSVIGLFGFFNRWNDSLATPLEVLPMETAQVHLTKGGWEAGKHMNKG</sequence>
<dbReference type="InterPro" id="IPR003779">
    <property type="entry name" value="CMD-like"/>
</dbReference>
<evidence type="ECO:0000313" key="3">
    <source>
        <dbReference type="Proteomes" id="UP000094849"/>
    </source>
</evidence>
<dbReference type="EMBL" id="LVJZ01000003">
    <property type="protein sequence ID" value="ODB95930.1"/>
    <property type="molecule type" value="Genomic_DNA"/>
</dbReference>
<reference evidence="2 3" key="1">
    <citation type="submission" date="2016-03" db="EMBL/GenBank/DDBJ databases">
        <title>Chemosynthetic sulphur-oxidizing symbionts of marine invertebrate animals are capable of nitrogen fixation.</title>
        <authorList>
            <person name="Petersen J.M."/>
            <person name="Kemper A."/>
            <person name="Gruber-Vodicka H."/>
            <person name="Cardini U."/>
            <person name="Geest Mvander."/>
            <person name="Kleiner M."/>
            <person name="Bulgheresi S."/>
            <person name="Fussmann M."/>
            <person name="Herbold C."/>
            <person name="Seah B.K.B."/>
            <person name="Antony C.Paul."/>
            <person name="Liu D."/>
            <person name="Belitz A."/>
            <person name="Weber M."/>
        </authorList>
    </citation>
    <scope>NUCLEOTIDE SEQUENCE [LARGE SCALE GENOMIC DNA]</scope>
    <source>
        <strain evidence="2">G_D</strain>
    </source>
</reference>
<dbReference type="AlphaFoldDB" id="A0A1E2UMH6"/>
<dbReference type="InterPro" id="IPR029032">
    <property type="entry name" value="AhpD-like"/>
</dbReference>
<dbReference type="Gene3D" id="1.20.1290.10">
    <property type="entry name" value="AhpD-like"/>
    <property type="match status" value="1"/>
</dbReference>